<evidence type="ECO:0000259" key="1">
    <source>
        <dbReference type="SMART" id="SM00953"/>
    </source>
</evidence>
<protein>
    <recommendedName>
        <fullName evidence="1">RES domain-containing protein</fullName>
    </recommendedName>
</protein>
<accession>A0A0M0KNP3</accession>
<dbReference type="RefSeq" id="WP_053431834.1">
    <property type="nucleotide sequence ID" value="NZ_CP040441.1"/>
</dbReference>
<comment type="caution">
    <text evidence="2">The sequence shown here is derived from an EMBL/GenBank/DDBJ whole genome shotgun (WGS) entry which is preliminary data.</text>
</comment>
<gene>
    <name evidence="2" type="ORF">AMD02_14885</name>
</gene>
<organism evidence="2">
    <name type="scientific">Halalkalibacterium halodurans</name>
    <name type="common">Bacillus halodurans</name>
    <dbReference type="NCBI Taxonomy" id="86665"/>
    <lineage>
        <taxon>Bacteria</taxon>
        <taxon>Bacillati</taxon>
        <taxon>Bacillota</taxon>
        <taxon>Bacilli</taxon>
        <taxon>Bacillales</taxon>
        <taxon>Bacillaceae</taxon>
        <taxon>Halalkalibacterium (ex Joshi et al. 2022)</taxon>
    </lineage>
</organism>
<proteinExistence type="predicted"/>
<dbReference type="GeneID" id="87596586"/>
<reference evidence="2" key="1">
    <citation type="submission" date="2015-08" db="EMBL/GenBank/DDBJ databases">
        <title>Complete DNA Sequence of Pseudomonas syringae pv. actinidiae, the Causal Agent of Kiwifruit Canker Disease.</title>
        <authorList>
            <person name="Rikkerink E.H.A."/>
            <person name="Fineran P.C."/>
        </authorList>
    </citation>
    <scope>NUCLEOTIDE SEQUENCE</scope>
    <source>
        <strain evidence="2">DSM 13666</strain>
    </source>
</reference>
<evidence type="ECO:0000313" key="2">
    <source>
        <dbReference type="EMBL" id="KOO39988.1"/>
    </source>
</evidence>
<dbReference type="SMART" id="SM00953">
    <property type="entry name" value="RES"/>
    <property type="match status" value="1"/>
</dbReference>
<dbReference type="EMBL" id="LILD01000001">
    <property type="protein sequence ID" value="KOO39988.1"/>
    <property type="molecule type" value="Genomic_DNA"/>
</dbReference>
<dbReference type="Pfam" id="PF08808">
    <property type="entry name" value="RES"/>
    <property type="match status" value="1"/>
</dbReference>
<dbReference type="InterPro" id="IPR014914">
    <property type="entry name" value="RES_dom"/>
</dbReference>
<dbReference type="PATRIC" id="fig|136160.3.peg.3452"/>
<feature type="domain" description="RES" evidence="1">
    <location>
        <begin position="189"/>
        <end position="346"/>
    </location>
</feature>
<dbReference type="AlphaFoldDB" id="A0A0M0KNP3"/>
<sequence length="362" mass="41487">MICCEKCFKDSEIKGIIKSLNNNGDCETCNKKNVFIYDTESNDNLVDNFNELLGIYTPITSLPKDFPREKLSLLKDVLNDKWNIFNIDSEKIYSLLTNICKEKYEEAPELFDFPIGISEINEKDYLESHSILKTHEWEDFVEEIKTKNRFHTKYINTDVLEVLCSFIERPLKKGTKLYRARISEESGFPVDKMGAPAPGKASAGRVNPLGINYLYLADDRLTTLNEVRAGAYDYVSVGEFILKEDITIVDFTLLEKISPFTGVGTTQLAINMDHLRKISNEIAKPLRRSDGPLDYLPTQYIADFIKSVKHEDGGTYAGIKYKSTLYEDGYNIAFFDERLFECVEVCVYDVKGIEYRFNLLGE</sequence>
<name>A0A0M0KNP3_ALKHA</name>